<protein>
    <recommendedName>
        <fullName evidence="4">DUF3157 domain-containing protein</fullName>
    </recommendedName>
</protein>
<dbReference type="InterPro" id="IPR021501">
    <property type="entry name" value="DUF3157"/>
</dbReference>
<reference evidence="2 3" key="1">
    <citation type="submission" date="2007-10" db="EMBL/GenBank/DDBJ databases">
        <authorList>
            <person name="Yayanos A."/>
            <person name="Ferriera S."/>
            <person name="Johnson J."/>
            <person name="Kravitz S."/>
            <person name="Halpern A."/>
            <person name="Remington K."/>
            <person name="Beeson K."/>
            <person name="Tran B."/>
            <person name="Rogers Y.-H."/>
            <person name="Friedman R."/>
            <person name="Venter J.C."/>
        </authorList>
    </citation>
    <scope>NUCLEOTIDE SEQUENCE [LARGE SCALE GENOMIC DNA]</scope>
    <source>
        <strain evidence="2 3">KT99</strain>
    </source>
</reference>
<proteinExistence type="predicted"/>
<evidence type="ECO:0000256" key="1">
    <source>
        <dbReference type="SAM" id="SignalP"/>
    </source>
</evidence>
<dbReference type="EMBL" id="ABIC01000010">
    <property type="protein sequence ID" value="EDQ01336.1"/>
    <property type="molecule type" value="Genomic_DNA"/>
</dbReference>
<sequence length="221" mass="24265">MHKRLGLLSSLALLVFLFPGLAIAATETLATVTLENGAKVRLNDDFTWEYVILETLPAITSETSTQAATAVTSIALNTTSTINMASTSGSKATQADSQTMTASAMSQAELLKSTAKSGVKVTLANSEWDDDGRLGLTFDLASTSSEHYVMVEIDITFYDDSGRKLKTETIKVWKAIFRSPDTYLRKGEQRQSRTFWIQGIDASQWTKQLMSLKIGEMNSRM</sequence>
<feature type="chain" id="PRO_5002734332" description="DUF3157 domain-containing protein" evidence="1">
    <location>
        <begin position="25"/>
        <end position="221"/>
    </location>
</feature>
<comment type="caution">
    <text evidence="2">The sequence shown here is derived from an EMBL/GenBank/DDBJ whole genome shotgun (WGS) entry which is preliminary data.</text>
</comment>
<keyword evidence="3" id="KW-1185">Reference proteome</keyword>
<evidence type="ECO:0000313" key="3">
    <source>
        <dbReference type="Proteomes" id="UP000005839"/>
    </source>
</evidence>
<accession>A9D4Z9</accession>
<name>A9D4Z9_9GAMM</name>
<dbReference type="Proteomes" id="UP000005839">
    <property type="component" value="Unassembled WGS sequence"/>
</dbReference>
<evidence type="ECO:0000313" key="2">
    <source>
        <dbReference type="EMBL" id="EDQ01336.1"/>
    </source>
</evidence>
<evidence type="ECO:0008006" key="4">
    <source>
        <dbReference type="Google" id="ProtNLM"/>
    </source>
</evidence>
<dbReference type="AlphaFoldDB" id="A9D4Z9"/>
<gene>
    <name evidence="2" type="ORF">KT99_01826</name>
</gene>
<dbReference type="RefSeq" id="WP_005498219.1">
    <property type="nucleotide sequence ID" value="NZ_ABIC01000010.1"/>
</dbReference>
<keyword evidence="1" id="KW-0732">Signal</keyword>
<feature type="signal peptide" evidence="1">
    <location>
        <begin position="1"/>
        <end position="24"/>
    </location>
</feature>
<dbReference type="Pfam" id="PF11355">
    <property type="entry name" value="DUF3157"/>
    <property type="match status" value="1"/>
</dbReference>
<organism evidence="2 3">
    <name type="scientific">Shewanella benthica KT99</name>
    <dbReference type="NCBI Taxonomy" id="314608"/>
    <lineage>
        <taxon>Bacteria</taxon>
        <taxon>Pseudomonadati</taxon>
        <taxon>Pseudomonadota</taxon>
        <taxon>Gammaproteobacteria</taxon>
        <taxon>Alteromonadales</taxon>
        <taxon>Shewanellaceae</taxon>
        <taxon>Shewanella</taxon>
    </lineage>
</organism>